<comment type="caution">
    <text evidence="15">The sequence shown here is derived from an EMBL/GenBank/DDBJ whole genome shotgun (WGS) entry which is preliminary data.</text>
</comment>
<dbReference type="PANTHER" id="PTHR10566">
    <property type="entry name" value="CHAPERONE-ACTIVITY OF BC1 COMPLEX CABC1 -RELATED"/>
    <property type="match status" value="1"/>
</dbReference>
<keyword evidence="6" id="KW-0831">Ubiquinone biosynthesis</keyword>
<evidence type="ECO:0000259" key="14">
    <source>
        <dbReference type="Pfam" id="PF03109"/>
    </source>
</evidence>
<dbReference type="PANTHER" id="PTHR10566:SF113">
    <property type="entry name" value="PROTEIN ACTIVITY OF BC1 COMPLEX KINASE 7, CHLOROPLASTIC"/>
    <property type="match status" value="1"/>
</dbReference>
<feature type="domain" description="ABC1 atypical kinase-like" evidence="14">
    <location>
        <begin position="92"/>
        <end position="341"/>
    </location>
</feature>
<evidence type="ECO:0000256" key="9">
    <source>
        <dbReference type="ARBA" id="ARBA00022777"/>
    </source>
</evidence>
<dbReference type="InterPro" id="IPR010232">
    <property type="entry name" value="UbiB"/>
</dbReference>
<evidence type="ECO:0000256" key="1">
    <source>
        <dbReference type="ARBA" id="ARBA00005020"/>
    </source>
</evidence>
<dbReference type="CDD" id="cd13972">
    <property type="entry name" value="UbiB"/>
    <property type="match status" value="1"/>
</dbReference>
<keyword evidence="7 13" id="KW-0812">Transmembrane</keyword>
<evidence type="ECO:0000256" key="12">
    <source>
        <dbReference type="ARBA" id="ARBA00023136"/>
    </source>
</evidence>
<keyword evidence="5" id="KW-0808">Transferase</keyword>
<keyword evidence="12 13" id="KW-0472">Membrane</keyword>
<comment type="pathway">
    <text evidence="1">Cofactor biosynthesis; ubiquinone biosynthesis [regulation].</text>
</comment>
<evidence type="ECO:0000256" key="8">
    <source>
        <dbReference type="ARBA" id="ARBA00022741"/>
    </source>
</evidence>
<evidence type="ECO:0000256" key="10">
    <source>
        <dbReference type="ARBA" id="ARBA00022840"/>
    </source>
</evidence>
<dbReference type="InterPro" id="IPR004147">
    <property type="entry name" value="ABC1_dom"/>
</dbReference>
<proteinExistence type="inferred from homology"/>
<feature type="transmembrane region" description="Helical" evidence="13">
    <location>
        <begin position="501"/>
        <end position="523"/>
    </location>
</feature>
<keyword evidence="4" id="KW-0997">Cell inner membrane</keyword>
<dbReference type="SUPFAM" id="SSF56112">
    <property type="entry name" value="Protein kinase-like (PK-like)"/>
    <property type="match status" value="1"/>
</dbReference>
<dbReference type="Proteomes" id="UP001589798">
    <property type="component" value="Unassembled WGS sequence"/>
</dbReference>
<reference evidence="15 16" key="1">
    <citation type="submission" date="2024-09" db="EMBL/GenBank/DDBJ databases">
        <authorList>
            <person name="Sun Q."/>
            <person name="Mori K."/>
        </authorList>
    </citation>
    <scope>NUCLEOTIDE SEQUENCE [LARGE SCALE GENOMIC DNA]</scope>
    <source>
        <strain evidence="15 16">CCM 7706</strain>
    </source>
</reference>
<keyword evidence="8" id="KW-0547">Nucleotide-binding</keyword>
<keyword evidence="3" id="KW-1003">Cell membrane</keyword>
<keyword evidence="16" id="KW-1185">Reference proteome</keyword>
<comment type="similarity">
    <text evidence="2">Belongs to the protein kinase superfamily. ADCK protein kinase family.</text>
</comment>
<protein>
    <submittedName>
        <fullName evidence="15">2-polyprenylphenol 6-hydroxylase</fullName>
    </submittedName>
</protein>
<dbReference type="InterPro" id="IPR045308">
    <property type="entry name" value="UbiB_bact"/>
</dbReference>
<keyword evidence="9" id="KW-0418">Kinase</keyword>
<dbReference type="EMBL" id="JBHLWK010000023">
    <property type="protein sequence ID" value="MFC0206166.1"/>
    <property type="molecule type" value="Genomic_DNA"/>
</dbReference>
<evidence type="ECO:0000256" key="3">
    <source>
        <dbReference type="ARBA" id="ARBA00022475"/>
    </source>
</evidence>
<evidence type="ECO:0000313" key="15">
    <source>
        <dbReference type="EMBL" id="MFC0206166.1"/>
    </source>
</evidence>
<sequence length="525" mass="58037">MTSTATHIARLLKWGRVLARHGALRGIESDRNAPAPVKRLCRIARFGARQPAEPDYAGAFQEIGPAAIKLGQALATRPDLVGEGPARNLLTLQDSLPPVPFAQIRTFIEDSFGRPVEALFASIEEEPVGAASIAQVHRAVTQDGRTVAVKVLRPGIREQFNRDVETYEWAAAHLEALGGEATRLRPRAVIANLKRWTVREFDLRREAASASELADAMKGVDDYRVPDIDWDRTSGSVLTVEWIDGIKMSNLAALREAGHDLPALARRLVLTFLTQAISCGFFHADMHQGNLFVQGGPGRESTIVAIDFGIMGRINRQARLWLAEILYGLTTGNYRRVAEIHFEAQYVPSYHTVEEFATALRAVGEPMRGKPVSELSVGQMLDGLFAITRDFDMAVQPHLLLLQKTMVMVEGLATALDPQINMWDVSAPFVRGWIRDELGPEAVIVDRVRQDVDTLLRLPALVRRIEERFPPKGGAPEQAPLPEVELVWARRRARKRRGNPWGGYVAAAILGGAAAWALTYWTILG</sequence>
<accession>A0ABV6D0P0</accession>
<evidence type="ECO:0000256" key="7">
    <source>
        <dbReference type="ARBA" id="ARBA00022692"/>
    </source>
</evidence>
<evidence type="ECO:0000256" key="4">
    <source>
        <dbReference type="ARBA" id="ARBA00022519"/>
    </source>
</evidence>
<keyword evidence="11 13" id="KW-1133">Transmembrane helix</keyword>
<name>A0ABV6D0P0_9SPHN</name>
<dbReference type="Pfam" id="PF03109">
    <property type="entry name" value="ABC1"/>
    <property type="match status" value="1"/>
</dbReference>
<keyword evidence="10" id="KW-0067">ATP-binding</keyword>
<gene>
    <name evidence="15" type="primary">ubiB</name>
    <name evidence="15" type="ORF">ACFFJC_18025</name>
</gene>
<dbReference type="RefSeq" id="WP_379488789.1">
    <property type="nucleotide sequence ID" value="NZ_JBHLWK010000023.1"/>
</dbReference>
<evidence type="ECO:0000313" key="16">
    <source>
        <dbReference type="Proteomes" id="UP001589798"/>
    </source>
</evidence>
<evidence type="ECO:0000256" key="6">
    <source>
        <dbReference type="ARBA" id="ARBA00022688"/>
    </source>
</evidence>
<dbReference type="NCBIfam" id="TIGR01982">
    <property type="entry name" value="UbiB"/>
    <property type="match status" value="1"/>
</dbReference>
<evidence type="ECO:0000256" key="11">
    <source>
        <dbReference type="ARBA" id="ARBA00022989"/>
    </source>
</evidence>
<evidence type="ECO:0000256" key="5">
    <source>
        <dbReference type="ARBA" id="ARBA00022679"/>
    </source>
</evidence>
<evidence type="ECO:0000256" key="2">
    <source>
        <dbReference type="ARBA" id="ARBA00009670"/>
    </source>
</evidence>
<evidence type="ECO:0000256" key="13">
    <source>
        <dbReference type="SAM" id="Phobius"/>
    </source>
</evidence>
<dbReference type="InterPro" id="IPR050154">
    <property type="entry name" value="UbiB_kinase"/>
</dbReference>
<dbReference type="InterPro" id="IPR011009">
    <property type="entry name" value="Kinase-like_dom_sf"/>
</dbReference>
<organism evidence="15 16">
    <name type="scientific">Novosphingobium soli</name>
    <dbReference type="NCBI Taxonomy" id="574956"/>
    <lineage>
        <taxon>Bacteria</taxon>
        <taxon>Pseudomonadati</taxon>
        <taxon>Pseudomonadota</taxon>
        <taxon>Alphaproteobacteria</taxon>
        <taxon>Sphingomonadales</taxon>
        <taxon>Sphingomonadaceae</taxon>
        <taxon>Novosphingobium</taxon>
    </lineage>
</organism>